<dbReference type="PANTHER" id="PTHR33383:SF1">
    <property type="entry name" value="MEMBRANE PROTEIN INSERTION EFFICIENCY FACTOR-RELATED"/>
    <property type="match status" value="1"/>
</dbReference>
<dbReference type="EMBL" id="FPHN01000194">
    <property type="protein sequence ID" value="SFV65770.1"/>
    <property type="molecule type" value="Genomic_DNA"/>
</dbReference>
<accession>A0A1W1CIR5</accession>
<dbReference type="SMART" id="SM01234">
    <property type="entry name" value="Haemolytic"/>
    <property type="match status" value="1"/>
</dbReference>
<dbReference type="AlphaFoldDB" id="A0A1W1CIR5"/>
<sequence length="110" mass="13247">MNKYKKFYLIPISAYQYISRLLPASCRYYPTCSEYAKWHFELNRADKAFIQSGLRILRCNQLFKGGIDYPVISYNPPKLMNLCQKQRAIKYWFIPKKSDLFYVIKDYNAY</sequence>
<dbReference type="Pfam" id="PF01809">
    <property type="entry name" value="YidD"/>
    <property type="match status" value="1"/>
</dbReference>
<organism evidence="1">
    <name type="scientific">hydrothermal vent metagenome</name>
    <dbReference type="NCBI Taxonomy" id="652676"/>
    <lineage>
        <taxon>unclassified sequences</taxon>
        <taxon>metagenomes</taxon>
        <taxon>ecological metagenomes</taxon>
    </lineage>
</organism>
<dbReference type="PANTHER" id="PTHR33383">
    <property type="entry name" value="MEMBRANE PROTEIN INSERTION EFFICIENCY FACTOR-RELATED"/>
    <property type="match status" value="1"/>
</dbReference>
<reference evidence="1" key="1">
    <citation type="submission" date="2016-10" db="EMBL/GenBank/DDBJ databases">
        <authorList>
            <person name="de Groot N.N."/>
        </authorList>
    </citation>
    <scope>NUCLEOTIDE SEQUENCE</scope>
</reference>
<dbReference type="InterPro" id="IPR002696">
    <property type="entry name" value="Membr_insert_effic_factor_YidD"/>
</dbReference>
<proteinExistence type="predicted"/>
<dbReference type="NCBIfam" id="TIGR00278">
    <property type="entry name" value="membrane protein insertion efficiency factor YidD"/>
    <property type="match status" value="1"/>
</dbReference>
<name>A0A1W1CIR5_9ZZZZ</name>
<protein>
    <submittedName>
        <fullName evidence="1">Protein YidD</fullName>
    </submittedName>
</protein>
<evidence type="ECO:0000313" key="1">
    <source>
        <dbReference type="EMBL" id="SFV65770.1"/>
    </source>
</evidence>
<gene>
    <name evidence="1" type="ORF">MNB_SV-14-772</name>
</gene>